<evidence type="ECO:0008006" key="3">
    <source>
        <dbReference type="Google" id="ProtNLM"/>
    </source>
</evidence>
<dbReference type="PANTHER" id="PTHR10174:SF130">
    <property type="entry name" value="ALPHA-TOCOPHEROL TRANSFER PROTEIN-LIKE"/>
    <property type="match status" value="1"/>
</dbReference>
<dbReference type="Gene3D" id="3.40.525.10">
    <property type="entry name" value="CRAL-TRIO lipid binding domain"/>
    <property type="match status" value="1"/>
</dbReference>
<evidence type="ECO:0000313" key="1">
    <source>
        <dbReference type="EMBL" id="KAH7969591.1"/>
    </source>
</evidence>
<dbReference type="Proteomes" id="UP000821837">
    <property type="component" value="Unassembled WGS sequence"/>
</dbReference>
<dbReference type="GO" id="GO:1902936">
    <property type="term" value="F:phosphatidylinositol bisphosphate binding"/>
    <property type="evidence" value="ECO:0007669"/>
    <property type="project" value="TreeGrafter"/>
</dbReference>
<dbReference type="InterPro" id="IPR036865">
    <property type="entry name" value="CRAL-TRIO_dom_sf"/>
</dbReference>
<sequence length="116" mass="13364">MFNGRVIRCLLVATECNLLSEETQIRGAVAIIDMEGFSMHHLLVLSPWFLRRALTIIEVRLLGSDFSALHDILPSDIIPKECGGEREDFDYHRQEKFFLSNARHFEQMSQFGYSST</sequence>
<evidence type="ECO:0000313" key="2">
    <source>
        <dbReference type="Proteomes" id="UP000821837"/>
    </source>
</evidence>
<dbReference type="EMBL" id="JABSTV010001248">
    <property type="protein sequence ID" value="KAH7969591.1"/>
    <property type="molecule type" value="Genomic_DNA"/>
</dbReference>
<protein>
    <recommendedName>
        <fullName evidence="3">CRAL-TRIO domain-containing protein</fullName>
    </recommendedName>
</protein>
<organism evidence="1 2">
    <name type="scientific">Rhipicephalus sanguineus</name>
    <name type="common">Brown dog tick</name>
    <name type="synonym">Ixodes sanguineus</name>
    <dbReference type="NCBI Taxonomy" id="34632"/>
    <lineage>
        <taxon>Eukaryota</taxon>
        <taxon>Metazoa</taxon>
        <taxon>Ecdysozoa</taxon>
        <taxon>Arthropoda</taxon>
        <taxon>Chelicerata</taxon>
        <taxon>Arachnida</taxon>
        <taxon>Acari</taxon>
        <taxon>Parasitiformes</taxon>
        <taxon>Ixodida</taxon>
        <taxon>Ixodoidea</taxon>
        <taxon>Ixodidae</taxon>
        <taxon>Rhipicephalinae</taxon>
        <taxon>Rhipicephalus</taxon>
        <taxon>Rhipicephalus</taxon>
    </lineage>
</organism>
<name>A0A9D4Q7N9_RHISA</name>
<proteinExistence type="predicted"/>
<dbReference type="GO" id="GO:0016020">
    <property type="term" value="C:membrane"/>
    <property type="evidence" value="ECO:0007669"/>
    <property type="project" value="TreeGrafter"/>
</dbReference>
<keyword evidence="2" id="KW-1185">Reference proteome</keyword>
<dbReference type="VEuPathDB" id="VectorBase:RSAN_040545"/>
<dbReference type="PANTHER" id="PTHR10174">
    <property type="entry name" value="ALPHA-TOCOPHEROL TRANSFER PROTEIN-RELATED"/>
    <property type="match status" value="1"/>
</dbReference>
<gene>
    <name evidence="1" type="ORF">HPB52_020015</name>
</gene>
<accession>A0A9D4Q7N9</accession>
<dbReference type="AlphaFoldDB" id="A0A9D4Q7N9"/>
<reference evidence="1" key="2">
    <citation type="submission" date="2021-09" db="EMBL/GenBank/DDBJ databases">
        <authorList>
            <person name="Jia N."/>
            <person name="Wang J."/>
            <person name="Shi W."/>
            <person name="Du L."/>
            <person name="Sun Y."/>
            <person name="Zhan W."/>
            <person name="Jiang J."/>
            <person name="Wang Q."/>
            <person name="Zhang B."/>
            <person name="Ji P."/>
            <person name="Sakyi L.B."/>
            <person name="Cui X."/>
            <person name="Yuan T."/>
            <person name="Jiang B."/>
            <person name="Yang W."/>
            <person name="Lam T.T.-Y."/>
            <person name="Chang Q."/>
            <person name="Ding S."/>
            <person name="Wang X."/>
            <person name="Zhu J."/>
            <person name="Ruan X."/>
            <person name="Zhao L."/>
            <person name="Wei J."/>
            <person name="Que T."/>
            <person name="Du C."/>
            <person name="Cheng J."/>
            <person name="Dai P."/>
            <person name="Han X."/>
            <person name="Huang E."/>
            <person name="Gao Y."/>
            <person name="Liu J."/>
            <person name="Shao H."/>
            <person name="Ye R."/>
            <person name="Li L."/>
            <person name="Wei W."/>
            <person name="Wang X."/>
            <person name="Wang C."/>
            <person name="Huo Q."/>
            <person name="Li W."/>
            <person name="Guo W."/>
            <person name="Chen H."/>
            <person name="Chen S."/>
            <person name="Zhou L."/>
            <person name="Zhou L."/>
            <person name="Ni X."/>
            <person name="Tian J."/>
            <person name="Zhou Y."/>
            <person name="Sheng Y."/>
            <person name="Liu T."/>
            <person name="Pan Y."/>
            <person name="Xia L."/>
            <person name="Li J."/>
            <person name="Zhao F."/>
            <person name="Cao W."/>
        </authorList>
    </citation>
    <scope>NUCLEOTIDE SEQUENCE</scope>
    <source>
        <strain evidence="1">Rsan-2018</strain>
        <tissue evidence="1">Larvae</tissue>
    </source>
</reference>
<dbReference type="SUPFAM" id="SSF52087">
    <property type="entry name" value="CRAL/TRIO domain"/>
    <property type="match status" value="1"/>
</dbReference>
<reference evidence="1" key="1">
    <citation type="journal article" date="2020" name="Cell">
        <title>Large-Scale Comparative Analyses of Tick Genomes Elucidate Their Genetic Diversity and Vector Capacities.</title>
        <authorList>
            <consortium name="Tick Genome and Microbiome Consortium (TIGMIC)"/>
            <person name="Jia N."/>
            <person name="Wang J."/>
            <person name="Shi W."/>
            <person name="Du L."/>
            <person name="Sun Y."/>
            <person name="Zhan W."/>
            <person name="Jiang J.F."/>
            <person name="Wang Q."/>
            <person name="Zhang B."/>
            <person name="Ji P."/>
            <person name="Bell-Sakyi L."/>
            <person name="Cui X.M."/>
            <person name="Yuan T.T."/>
            <person name="Jiang B.G."/>
            <person name="Yang W.F."/>
            <person name="Lam T.T."/>
            <person name="Chang Q.C."/>
            <person name="Ding S.J."/>
            <person name="Wang X.J."/>
            <person name="Zhu J.G."/>
            <person name="Ruan X.D."/>
            <person name="Zhao L."/>
            <person name="Wei J.T."/>
            <person name="Ye R.Z."/>
            <person name="Que T.C."/>
            <person name="Du C.H."/>
            <person name="Zhou Y.H."/>
            <person name="Cheng J.X."/>
            <person name="Dai P.F."/>
            <person name="Guo W.B."/>
            <person name="Han X.H."/>
            <person name="Huang E.J."/>
            <person name="Li L.F."/>
            <person name="Wei W."/>
            <person name="Gao Y.C."/>
            <person name="Liu J.Z."/>
            <person name="Shao H.Z."/>
            <person name="Wang X."/>
            <person name="Wang C.C."/>
            <person name="Yang T.C."/>
            <person name="Huo Q.B."/>
            <person name="Li W."/>
            <person name="Chen H.Y."/>
            <person name="Chen S.E."/>
            <person name="Zhou L.G."/>
            <person name="Ni X.B."/>
            <person name="Tian J.H."/>
            <person name="Sheng Y."/>
            <person name="Liu T."/>
            <person name="Pan Y.S."/>
            <person name="Xia L.Y."/>
            <person name="Li J."/>
            <person name="Zhao F."/>
            <person name="Cao W.C."/>
        </authorList>
    </citation>
    <scope>NUCLEOTIDE SEQUENCE</scope>
    <source>
        <strain evidence="1">Rsan-2018</strain>
    </source>
</reference>
<comment type="caution">
    <text evidence="1">The sequence shown here is derived from an EMBL/GenBank/DDBJ whole genome shotgun (WGS) entry which is preliminary data.</text>
</comment>